<feature type="domain" description="Thioredoxin" evidence="1">
    <location>
        <begin position="14"/>
        <end position="99"/>
    </location>
</feature>
<dbReference type="Gene3D" id="3.40.30.10">
    <property type="entry name" value="Glutaredoxin"/>
    <property type="match status" value="1"/>
</dbReference>
<dbReference type="InterPro" id="IPR036249">
    <property type="entry name" value="Thioredoxin-like_sf"/>
</dbReference>
<comment type="caution">
    <text evidence="2">The sequence shown here is derived from an EMBL/GenBank/DDBJ whole genome shotgun (WGS) entry which is preliminary data.</text>
</comment>
<keyword evidence="3" id="KW-1185">Reference proteome</keyword>
<reference evidence="2 3" key="1">
    <citation type="submission" date="2018-06" db="EMBL/GenBank/DDBJ databases">
        <title>Genomic Encyclopedia of Type Strains, Phase IV (KMG-IV): sequencing the most valuable type-strain genomes for metagenomic binning, comparative biology and taxonomic classification.</title>
        <authorList>
            <person name="Goeker M."/>
        </authorList>
    </citation>
    <scope>NUCLEOTIDE SEQUENCE [LARGE SCALE GENOMIC DNA]</scope>
    <source>
        <strain evidence="2 3">DSM 5</strain>
    </source>
</reference>
<gene>
    <name evidence="2" type="ORF">C7437_101587</name>
</gene>
<evidence type="ECO:0000313" key="2">
    <source>
        <dbReference type="EMBL" id="PZX07470.1"/>
    </source>
</evidence>
<dbReference type="InterPro" id="IPR013766">
    <property type="entry name" value="Thioredoxin_domain"/>
</dbReference>
<sequence length="109" mass="12621">MKQLTSYSDWLNLSSKDEPFLLFVKTTNCSVCAGLYPQAEPLEEEFNIPFYVVNAAEVKELAGQLSLFTAPVVLLWKNKKEFTRFARFVPIQDLRHALKEIELMENDYV</sequence>
<dbReference type="EMBL" id="QKZI01000001">
    <property type="protein sequence ID" value="PZX07470.1"/>
    <property type="molecule type" value="Genomic_DNA"/>
</dbReference>
<dbReference type="Pfam" id="PF00085">
    <property type="entry name" value="Thioredoxin"/>
    <property type="match status" value="1"/>
</dbReference>
<dbReference type="RefSeq" id="WP_111438116.1">
    <property type="nucleotide sequence ID" value="NZ_QKZI01000001.1"/>
</dbReference>
<proteinExistence type="predicted"/>
<dbReference type="OrthoDB" id="411356at2"/>
<dbReference type="AlphaFoldDB" id="A0A2W7ML39"/>
<evidence type="ECO:0000313" key="3">
    <source>
        <dbReference type="Proteomes" id="UP000248646"/>
    </source>
</evidence>
<organism evidence="2 3">
    <name type="scientific">Psychrobacillus insolitus</name>
    <dbReference type="NCBI Taxonomy" id="1461"/>
    <lineage>
        <taxon>Bacteria</taxon>
        <taxon>Bacillati</taxon>
        <taxon>Bacillota</taxon>
        <taxon>Bacilli</taxon>
        <taxon>Bacillales</taxon>
        <taxon>Bacillaceae</taxon>
        <taxon>Psychrobacillus</taxon>
    </lineage>
</organism>
<dbReference type="Proteomes" id="UP000248646">
    <property type="component" value="Unassembled WGS sequence"/>
</dbReference>
<name>A0A2W7ML39_9BACI</name>
<accession>A0A2W7ML39</accession>
<dbReference type="CDD" id="cd02947">
    <property type="entry name" value="TRX_family"/>
    <property type="match status" value="1"/>
</dbReference>
<protein>
    <submittedName>
        <fullName evidence="2">Thioredoxin</fullName>
    </submittedName>
</protein>
<evidence type="ECO:0000259" key="1">
    <source>
        <dbReference type="Pfam" id="PF00085"/>
    </source>
</evidence>
<dbReference type="SUPFAM" id="SSF52833">
    <property type="entry name" value="Thioredoxin-like"/>
    <property type="match status" value="1"/>
</dbReference>